<reference evidence="13 14" key="1">
    <citation type="submission" date="2022-06" db="EMBL/GenBank/DDBJ databases">
        <title>Sequencing the genomes of 1000 actinobacteria strains.</title>
        <authorList>
            <person name="Klenk H.-P."/>
        </authorList>
    </citation>
    <scope>NUCLEOTIDE SEQUENCE [LARGE SCALE GENOMIC DNA]</scope>
    <source>
        <strain evidence="13 14">DSM 44170</strain>
    </source>
</reference>
<evidence type="ECO:0000259" key="12">
    <source>
        <dbReference type="Pfam" id="PF02768"/>
    </source>
</evidence>
<organism evidence="13 14">
    <name type="scientific">Nonomuraea roseoviolacea subsp. carminata</name>
    <dbReference type="NCBI Taxonomy" id="160689"/>
    <lineage>
        <taxon>Bacteria</taxon>
        <taxon>Bacillati</taxon>
        <taxon>Actinomycetota</taxon>
        <taxon>Actinomycetes</taxon>
        <taxon>Streptosporangiales</taxon>
        <taxon>Streptosporangiaceae</taxon>
        <taxon>Nonomuraea</taxon>
    </lineage>
</organism>
<dbReference type="RefSeq" id="WP_253776245.1">
    <property type="nucleotide sequence ID" value="NZ_BAAAVE010000017.1"/>
</dbReference>
<dbReference type="Pfam" id="PF02767">
    <property type="entry name" value="DNA_pol3_beta_2"/>
    <property type="match status" value="1"/>
</dbReference>
<evidence type="ECO:0000313" key="14">
    <source>
        <dbReference type="Proteomes" id="UP001320766"/>
    </source>
</evidence>
<keyword evidence="5 9" id="KW-0548">Nucleotidyltransferase</keyword>
<dbReference type="Proteomes" id="UP001320766">
    <property type="component" value="Unassembled WGS sequence"/>
</dbReference>
<dbReference type="InterPro" id="IPR022634">
    <property type="entry name" value="DNA_polIII_beta_N"/>
</dbReference>
<dbReference type="PANTHER" id="PTHR30478:SF0">
    <property type="entry name" value="BETA SLIDING CLAMP"/>
    <property type="match status" value="1"/>
</dbReference>
<dbReference type="SMART" id="SM00480">
    <property type="entry name" value="POL3Bc"/>
    <property type="match status" value="1"/>
</dbReference>
<keyword evidence="8" id="KW-0238">DNA-binding</keyword>
<dbReference type="InterPro" id="IPR022635">
    <property type="entry name" value="DNA_polIII_beta_C"/>
</dbReference>
<evidence type="ECO:0000256" key="4">
    <source>
        <dbReference type="ARBA" id="ARBA00022679"/>
    </source>
</evidence>
<dbReference type="PANTHER" id="PTHR30478">
    <property type="entry name" value="DNA POLYMERASE III SUBUNIT BETA"/>
    <property type="match status" value="1"/>
</dbReference>
<name>A0ABT1K9G0_9ACTN</name>
<evidence type="ECO:0000256" key="1">
    <source>
        <dbReference type="ARBA" id="ARBA00004496"/>
    </source>
</evidence>
<evidence type="ECO:0000313" key="13">
    <source>
        <dbReference type="EMBL" id="MCP2350658.1"/>
    </source>
</evidence>
<evidence type="ECO:0000259" key="10">
    <source>
        <dbReference type="Pfam" id="PF00712"/>
    </source>
</evidence>
<comment type="subunit">
    <text evidence="9">Forms a ring-shaped head-to-tail homodimer around DNA.</text>
</comment>
<evidence type="ECO:0000256" key="7">
    <source>
        <dbReference type="ARBA" id="ARBA00022932"/>
    </source>
</evidence>
<dbReference type="InterPro" id="IPR022637">
    <property type="entry name" value="DNA_polIII_beta_cen"/>
</dbReference>
<evidence type="ECO:0000256" key="5">
    <source>
        <dbReference type="ARBA" id="ARBA00022695"/>
    </source>
</evidence>
<feature type="domain" description="DNA polymerase III beta sliding clamp C-terminal" evidence="12">
    <location>
        <begin position="249"/>
        <end position="352"/>
    </location>
</feature>
<dbReference type="Pfam" id="PF00712">
    <property type="entry name" value="DNA_pol3_beta"/>
    <property type="match status" value="1"/>
</dbReference>
<feature type="domain" description="DNA polymerase III beta sliding clamp N-terminal" evidence="10">
    <location>
        <begin position="1"/>
        <end position="119"/>
    </location>
</feature>
<gene>
    <name evidence="13" type="ORF">HD595_006780</name>
</gene>
<dbReference type="Gene3D" id="3.10.150.10">
    <property type="entry name" value="DNA Polymerase III, subunit A, domain 2"/>
    <property type="match status" value="3"/>
</dbReference>
<evidence type="ECO:0000256" key="9">
    <source>
        <dbReference type="PIRNR" id="PIRNR000804"/>
    </source>
</evidence>
<keyword evidence="3 9" id="KW-0963">Cytoplasm</keyword>
<dbReference type="Pfam" id="PF02768">
    <property type="entry name" value="DNA_pol3_beta_3"/>
    <property type="match status" value="1"/>
</dbReference>
<dbReference type="CDD" id="cd00140">
    <property type="entry name" value="beta_clamp"/>
    <property type="match status" value="1"/>
</dbReference>
<comment type="subcellular location">
    <subcellularLocation>
        <location evidence="1 9">Cytoplasm</location>
    </subcellularLocation>
</comment>
<comment type="function">
    <text evidence="9">Confers DNA tethering and processivity to DNA polymerases and other proteins. Acts as a clamp, forming a ring around DNA (a reaction catalyzed by the clamp-loading complex) which diffuses in an ATP-independent manner freely and bidirectionally along dsDNA. Initially characterized for its ability to contact the catalytic subunit of DNA polymerase III (Pol III), a complex, multichain enzyme responsible for most of the replicative synthesis in bacteria; Pol III exhibits 3'-5' exonuclease proofreading activity. The beta chain is required for initiation of replication as well as for processivity of DNA replication.</text>
</comment>
<keyword evidence="6 9" id="KW-0235">DNA replication</keyword>
<dbReference type="InterPro" id="IPR046938">
    <property type="entry name" value="DNA_clamp_sf"/>
</dbReference>
<sequence length="361" mass="38182">MKLTIDPKPFADTVAWAARAIPNRPNIPVLSGLLIAAHDDQLDVSAFDYDISVRGTIPADVAEPGLTLLPGRVLAEVAKALPDRAMLNLAVTGTEAVLTCGRAEFALPTLPVEDYPTLPELPDTIGSIDAEQFSAAVAQVATAAGRDDTLPMLTGVRVDADGDRLTLAATDRYRIAVRDITWTPSGAPFGQLIRARQLQDIAKGLSHGDAQIGIGDGLASFTNAGRSTTVRLLDDQFIDYRARTSMDTAITATVDATALAAAIKRVALVADRKAPAIHLAWDREQVLVRAGDATTGRGTDTVECKLNGDPIEIAFQAQYLLDALGAIDGPATIGMTGPARPAQFRSEDGTYKCLVMSLRVS</sequence>
<protein>
    <recommendedName>
        <fullName evidence="9">Beta sliding clamp</fullName>
    </recommendedName>
</protein>
<comment type="similarity">
    <text evidence="2 9">Belongs to the beta sliding clamp family.</text>
</comment>
<dbReference type="InterPro" id="IPR001001">
    <property type="entry name" value="DNA_polIII_beta"/>
</dbReference>
<comment type="caution">
    <text evidence="13">The sequence shown here is derived from an EMBL/GenBank/DDBJ whole genome shotgun (WGS) entry which is preliminary data.</text>
</comment>
<evidence type="ECO:0000256" key="8">
    <source>
        <dbReference type="ARBA" id="ARBA00023125"/>
    </source>
</evidence>
<keyword evidence="7 9" id="KW-0239">DNA-directed DNA polymerase</keyword>
<dbReference type="GO" id="GO:0003887">
    <property type="term" value="F:DNA-directed DNA polymerase activity"/>
    <property type="evidence" value="ECO:0007669"/>
    <property type="project" value="UniProtKB-EC"/>
</dbReference>
<dbReference type="SUPFAM" id="SSF55979">
    <property type="entry name" value="DNA clamp"/>
    <property type="match status" value="3"/>
</dbReference>
<proteinExistence type="inferred from homology"/>
<accession>A0ABT1K9G0</accession>
<evidence type="ECO:0000259" key="11">
    <source>
        <dbReference type="Pfam" id="PF02767"/>
    </source>
</evidence>
<keyword evidence="14" id="KW-1185">Reference proteome</keyword>
<evidence type="ECO:0000256" key="6">
    <source>
        <dbReference type="ARBA" id="ARBA00022705"/>
    </source>
</evidence>
<keyword evidence="4 9" id="KW-0808">Transferase</keyword>
<evidence type="ECO:0000256" key="3">
    <source>
        <dbReference type="ARBA" id="ARBA00022490"/>
    </source>
</evidence>
<dbReference type="NCBIfam" id="TIGR00663">
    <property type="entry name" value="dnan"/>
    <property type="match status" value="1"/>
</dbReference>
<dbReference type="EMBL" id="JAMZEC010000001">
    <property type="protein sequence ID" value="MCP2350658.1"/>
    <property type="molecule type" value="Genomic_DNA"/>
</dbReference>
<feature type="domain" description="DNA polymerase III beta sliding clamp central" evidence="11">
    <location>
        <begin position="128"/>
        <end position="237"/>
    </location>
</feature>
<evidence type="ECO:0000256" key="2">
    <source>
        <dbReference type="ARBA" id="ARBA00010752"/>
    </source>
</evidence>
<dbReference type="PIRSF" id="PIRSF000804">
    <property type="entry name" value="DNA_pol_III_b"/>
    <property type="match status" value="1"/>
</dbReference>